<organism evidence="1 2">
    <name type="scientific">Acidithrix ferrooxidans</name>
    <dbReference type="NCBI Taxonomy" id="1280514"/>
    <lineage>
        <taxon>Bacteria</taxon>
        <taxon>Bacillati</taxon>
        <taxon>Actinomycetota</taxon>
        <taxon>Acidimicrobiia</taxon>
        <taxon>Acidimicrobiales</taxon>
        <taxon>Acidimicrobiaceae</taxon>
        <taxon>Acidithrix</taxon>
    </lineage>
</organism>
<gene>
    <name evidence="1" type="ORF">AXFE_07230</name>
</gene>
<comment type="caution">
    <text evidence="1">The sequence shown here is derived from an EMBL/GenBank/DDBJ whole genome shotgun (WGS) entry which is preliminary data.</text>
</comment>
<evidence type="ECO:0000313" key="2">
    <source>
        <dbReference type="Proteomes" id="UP000032360"/>
    </source>
</evidence>
<reference evidence="1 2" key="1">
    <citation type="submission" date="2015-01" db="EMBL/GenBank/DDBJ databases">
        <title>Draft genome of the acidophilic iron oxidizer Acidithrix ferrooxidans strain Py-F3.</title>
        <authorList>
            <person name="Poehlein A."/>
            <person name="Eisen S."/>
            <person name="Schloemann M."/>
            <person name="Johnson B.D."/>
            <person name="Daniel R."/>
            <person name="Muehling M."/>
        </authorList>
    </citation>
    <scope>NUCLEOTIDE SEQUENCE [LARGE SCALE GENOMIC DNA]</scope>
    <source>
        <strain evidence="1 2">Py-F3</strain>
    </source>
</reference>
<evidence type="ECO:0000313" key="1">
    <source>
        <dbReference type="EMBL" id="KJF18335.1"/>
    </source>
</evidence>
<accession>A0A0D8HK67</accession>
<dbReference type="STRING" id="1280514.AXFE_07230"/>
<dbReference type="EMBL" id="JXYS01000018">
    <property type="protein sequence ID" value="KJF18335.1"/>
    <property type="molecule type" value="Genomic_DNA"/>
</dbReference>
<keyword evidence="2" id="KW-1185">Reference proteome</keyword>
<sequence>MVDIVSTLAKGANLAMLINMLPKRRKPMSKEEFLSAVIDLTKNSNNEYSFDQATMTLAWTDGPSVETTWERLQNPNGWKAIVGVPSDSKQGENVPPSTLFIDRSFSPRTVCSSLVRFYGSKSRYPDLNSTSDMDYIYGILRLDVTLEHFKIVDAITNALLERTTKLPSDTQGYLEAANLALKEVGYEALWAKAFNTID</sequence>
<dbReference type="RefSeq" id="WP_052604492.1">
    <property type="nucleotide sequence ID" value="NZ_JXYS01000018.1"/>
</dbReference>
<proteinExistence type="predicted"/>
<protein>
    <submittedName>
        <fullName evidence="1">Uncharacterized protein</fullName>
    </submittedName>
</protein>
<dbReference type="Proteomes" id="UP000032360">
    <property type="component" value="Unassembled WGS sequence"/>
</dbReference>
<name>A0A0D8HK67_9ACTN</name>
<dbReference type="AlphaFoldDB" id="A0A0D8HK67"/>